<evidence type="ECO:0000313" key="2">
    <source>
        <dbReference type="Proteomes" id="UP001642540"/>
    </source>
</evidence>
<keyword evidence="2" id="KW-1185">Reference proteome</keyword>
<organism evidence="1 2">
    <name type="scientific">Orchesella dallaii</name>
    <dbReference type="NCBI Taxonomy" id="48710"/>
    <lineage>
        <taxon>Eukaryota</taxon>
        <taxon>Metazoa</taxon>
        <taxon>Ecdysozoa</taxon>
        <taxon>Arthropoda</taxon>
        <taxon>Hexapoda</taxon>
        <taxon>Collembola</taxon>
        <taxon>Entomobryomorpha</taxon>
        <taxon>Entomobryoidea</taxon>
        <taxon>Orchesellidae</taxon>
        <taxon>Orchesellinae</taxon>
        <taxon>Orchesella</taxon>
    </lineage>
</organism>
<proteinExistence type="predicted"/>
<name>A0ABP1R448_9HEXA</name>
<gene>
    <name evidence="1" type="ORF">ODALV1_LOCUS18568</name>
</gene>
<dbReference type="EMBL" id="CAXLJM020000060">
    <property type="protein sequence ID" value="CAL8119475.1"/>
    <property type="molecule type" value="Genomic_DNA"/>
</dbReference>
<evidence type="ECO:0000313" key="1">
    <source>
        <dbReference type="EMBL" id="CAL8119475.1"/>
    </source>
</evidence>
<protein>
    <submittedName>
        <fullName evidence="1">Uncharacterized protein</fullName>
    </submittedName>
</protein>
<dbReference type="Proteomes" id="UP001642540">
    <property type="component" value="Unassembled WGS sequence"/>
</dbReference>
<accession>A0ABP1R448</accession>
<sequence>MKSVNGFWCSGSATLNGLVDLASGLLPGGRIEGLSKELNKKSNDSEHRNCFPAVLDDYPCKLVRVRKTPEFEATGTLIPWQHYTSFDDLKKAESSDNWTSDKEVPDSLLENVQTSLWKYKNTSRPLLPSLIKSIHLNGENLVMPRCNNASELEEDPIFYLPVDKYPNGLGILKNKINSVEERKSEVQPPENYEGLMKPLKFIGIPFDQLLYPSFLKWMVNMDLTNLEEMHNLDLTSDYISDITSRIYREKTPTCYRRKADKTRKSNVQVGGSAKP</sequence>
<reference evidence="1 2" key="1">
    <citation type="submission" date="2024-08" db="EMBL/GenBank/DDBJ databases">
        <authorList>
            <person name="Cucini C."/>
            <person name="Frati F."/>
        </authorList>
    </citation>
    <scope>NUCLEOTIDE SEQUENCE [LARGE SCALE GENOMIC DNA]</scope>
</reference>
<comment type="caution">
    <text evidence="1">The sequence shown here is derived from an EMBL/GenBank/DDBJ whole genome shotgun (WGS) entry which is preliminary data.</text>
</comment>